<keyword evidence="4" id="KW-1185">Reference proteome</keyword>
<protein>
    <submittedName>
        <fullName evidence="3">Tripartite tricarboxylate transporter TctB family protein</fullName>
    </submittedName>
</protein>
<evidence type="ECO:0000256" key="1">
    <source>
        <dbReference type="SAM" id="Phobius"/>
    </source>
</evidence>
<evidence type="ECO:0000259" key="2">
    <source>
        <dbReference type="Pfam" id="PF07331"/>
    </source>
</evidence>
<name>A0A370HMZ2_9HYPH</name>
<feature type="transmembrane region" description="Helical" evidence="1">
    <location>
        <begin position="38"/>
        <end position="59"/>
    </location>
</feature>
<dbReference type="AlphaFoldDB" id="A0A370HMZ2"/>
<feature type="transmembrane region" description="Helical" evidence="1">
    <location>
        <begin position="6"/>
        <end position="26"/>
    </location>
</feature>
<dbReference type="OrthoDB" id="8019410at2"/>
<keyword evidence="1" id="KW-0812">Transmembrane</keyword>
<feature type="transmembrane region" description="Helical" evidence="1">
    <location>
        <begin position="121"/>
        <end position="143"/>
    </location>
</feature>
<dbReference type="EMBL" id="QQBB01000004">
    <property type="protein sequence ID" value="RDI59595.1"/>
    <property type="molecule type" value="Genomic_DNA"/>
</dbReference>
<organism evidence="3 4">
    <name type="scientific">Microvirga subterranea</name>
    <dbReference type="NCBI Taxonomy" id="186651"/>
    <lineage>
        <taxon>Bacteria</taxon>
        <taxon>Pseudomonadati</taxon>
        <taxon>Pseudomonadota</taxon>
        <taxon>Alphaproteobacteria</taxon>
        <taxon>Hyphomicrobiales</taxon>
        <taxon>Methylobacteriaceae</taxon>
        <taxon>Microvirga</taxon>
    </lineage>
</organism>
<evidence type="ECO:0000313" key="4">
    <source>
        <dbReference type="Proteomes" id="UP000254925"/>
    </source>
</evidence>
<reference evidence="3 4" key="1">
    <citation type="submission" date="2018-07" db="EMBL/GenBank/DDBJ databases">
        <title>Genomic Encyclopedia of Type Strains, Phase IV (KMG-IV): sequencing the most valuable type-strain genomes for metagenomic binning, comparative biology and taxonomic classification.</title>
        <authorList>
            <person name="Goeker M."/>
        </authorList>
    </citation>
    <scope>NUCLEOTIDE SEQUENCE [LARGE SCALE GENOMIC DNA]</scope>
    <source>
        <strain evidence="3 4">DSM 14364</strain>
    </source>
</reference>
<dbReference type="Proteomes" id="UP000254925">
    <property type="component" value="Unassembled WGS sequence"/>
</dbReference>
<evidence type="ECO:0000313" key="3">
    <source>
        <dbReference type="EMBL" id="RDI59595.1"/>
    </source>
</evidence>
<keyword evidence="1" id="KW-0472">Membrane</keyword>
<sequence length="150" mass="16183">MKTADILSAVVMLVLSGVVFLTTRDLPYWADFAPGSGFAPLWVAMTGGVLAIALLVGALRRQDNPPADWPDRTGWRRVLLTAAGLWAVIVLAPILGLMSTAVIFMLFLLLAVERRRLWPSLFTTAVTTALVYGVFSAWLGIAFPKGVIGI</sequence>
<feature type="domain" description="DUF1468" evidence="2">
    <location>
        <begin position="7"/>
        <end position="144"/>
    </location>
</feature>
<dbReference type="InterPro" id="IPR009936">
    <property type="entry name" value="DUF1468"/>
</dbReference>
<accession>A0A370HMZ2</accession>
<comment type="caution">
    <text evidence="3">The sequence shown here is derived from an EMBL/GenBank/DDBJ whole genome shotgun (WGS) entry which is preliminary data.</text>
</comment>
<proteinExistence type="predicted"/>
<dbReference type="RefSeq" id="WP_114770450.1">
    <property type="nucleotide sequence ID" value="NZ_QQBB01000004.1"/>
</dbReference>
<feature type="transmembrane region" description="Helical" evidence="1">
    <location>
        <begin position="79"/>
        <end position="109"/>
    </location>
</feature>
<gene>
    <name evidence="3" type="ORF">DES45_104515</name>
</gene>
<keyword evidence="1" id="KW-1133">Transmembrane helix</keyword>
<dbReference type="Pfam" id="PF07331">
    <property type="entry name" value="TctB"/>
    <property type="match status" value="1"/>
</dbReference>